<evidence type="ECO:0000259" key="1">
    <source>
        <dbReference type="Pfam" id="PF23635"/>
    </source>
</evidence>
<dbReference type="OrthoDB" id="605137at2759"/>
<dbReference type="Gramene" id="TraesRN3D0101005000.1">
    <property type="protein sequence ID" value="TraesRN3D0101005000.1"/>
    <property type="gene ID" value="TraesRN3D0101005000"/>
</dbReference>
<dbReference type="Gramene" id="TraesROB_scaffold_059208_01G000100.1">
    <property type="protein sequence ID" value="TraesROB_scaffold_059208_01G000100.1"/>
    <property type="gene ID" value="TraesROB_scaffold_059208_01G000100"/>
</dbReference>
<evidence type="ECO:0000313" key="2">
    <source>
        <dbReference type="EnsemblPlants" id="TraesCS3D02G438500.1"/>
    </source>
</evidence>
<accession>A0A3B6H4A4</accession>
<dbReference type="Gramene" id="TraesCS3D03G0962800.1">
    <property type="protein sequence ID" value="TraesCS3D03G0962800.1.CDS"/>
    <property type="gene ID" value="TraesCS3D03G0962800"/>
</dbReference>
<keyword evidence="3" id="KW-1185">Reference proteome</keyword>
<protein>
    <recommendedName>
        <fullName evidence="1">F-box protein AT5G49610-like beta-propeller domain-containing protein</fullName>
    </recommendedName>
</protein>
<dbReference type="OMA" id="CCYAAVM"/>
<dbReference type="EnsemblPlants" id="TraesCS3D02G438500.1">
    <property type="protein sequence ID" value="TraesCS3D02G438500.1"/>
    <property type="gene ID" value="TraesCS3D02G438500"/>
</dbReference>
<dbReference type="AlphaFoldDB" id="A0A3B6H4A4"/>
<organism evidence="2">
    <name type="scientific">Triticum aestivum</name>
    <name type="common">Wheat</name>
    <dbReference type="NCBI Taxonomy" id="4565"/>
    <lineage>
        <taxon>Eukaryota</taxon>
        <taxon>Viridiplantae</taxon>
        <taxon>Streptophyta</taxon>
        <taxon>Embryophyta</taxon>
        <taxon>Tracheophyta</taxon>
        <taxon>Spermatophyta</taxon>
        <taxon>Magnoliopsida</taxon>
        <taxon>Liliopsida</taxon>
        <taxon>Poales</taxon>
        <taxon>Poaceae</taxon>
        <taxon>BOP clade</taxon>
        <taxon>Pooideae</taxon>
        <taxon>Triticodae</taxon>
        <taxon>Triticeae</taxon>
        <taxon>Triticinae</taxon>
        <taxon>Triticum</taxon>
    </lineage>
</organism>
<dbReference type="Pfam" id="PF23635">
    <property type="entry name" value="Beta-prop_AT5G49610-like"/>
    <property type="match status" value="1"/>
</dbReference>
<dbReference type="Proteomes" id="UP000019116">
    <property type="component" value="Chromosome 3D"/>
</dbReference>
<reference evidence="2" key="1">
    <citation type="submission" date="2018-08" db="EMBL/GenBank/DDBJ databases">
        <authorList>
            <person name="Rossello M."/>
        </authorList>
    </citation>
    <scope>NUCLEOTIDE SEQUENCE [LARGE SCALE GENOMIC DNA]</scope>
    <source>
        <strain evidence="2">cv. Chinese Spring</strain>
    </source>
</reference>
<name>A0A3B6H4A4_WHEAT</name>
<dbReference type="Gramene" id="TraesCLE_scaffold_003563_01G000300.1">
    <property type="protein sequence ID" value="TraesCLE_scaffold_003563_01G000300.1"/>
    <property type="gene ID" value="TraesCLE_scaffold_003563_01G000300"/>
</dbReference>
<feature type="domain" description="F-box protein AT5G49610-like beta-propeller" evidence="1">
    <location>
        <begin position="20"/>
        <end position="93"/>
    </location>
</feature>
<reference evidence="2" key="2">
    <citation type="submission" date="2018-10" db="UniProtKB">
        <authorList>
            <consortium name="EnsemblPlants"/>
        </authorList>
    </citation>
    <scope>IDENTIFICATION</scope>
</reference>
<evidence type="ECO:0000313" key="3">
    <source>
        <dbReference type="Proteomes" id="UP000019116"/>
    </source>
</evidence>
<dbReference type="PANTHER" id="PTHR33186:SF13">
    <property type="entry name" value="OS10G0138300 PROTEIN"/>
    <property type="match status" value="1"/>
</dbReference>
<dbReference type="Gramene" id="TraesCS3D02G438500.1">
    <property type="protein sequence ID" value="TraesCS3D02G438500.1"/>
    <property type="gene ID" value="TraesCS3D02G438500"/>
</dbReference>
<sequence length="175" mass="19530">MERASTLIGNSLSWLLQLHRQHVIVEFDLDNQSLAVTEVPATVEPDCRNLWIMPAEDGGLGLIHISQFHGRLWKRKPDSDGLAVWVLYRAIDFDVLRSTFGGYSPTLVGVAEESKAIIVVTTCGVFMVYLQSMEFKKLSDEWSSCLHYPFACFYPAVVGTAIVDGHDGDEVLNNI</sequence>
<dbReference type="Gramene" id="TraesWEE_scaffold_060086_01G000300.1">
    <property type="protein sequence ID" value="TraesWEE_scaffold_060086_01G000300.1"/>
    <property type="gene ID" value="TraesWEE_scaffold_060086_01G000300"/>
</dbReference>
<dbReference type="Gramene" id="TraesCAD_scaffold_005186_01G000300.1">
    <property type="protein sequence ID" value="TraesCAD_scaffold_005186_01G000300.1"/>
    <property type="gene ID" value="TraesCAD_scaffold_005186_01G000300"/>
</dbReference>
<dbReference type="PANTHER" id="PTHR33186">
    <property type="entry name" value="OS10G0136150 PROTEIN-RELATED"/>
    <property type="match status" value="1"/>
</dbReference>
<dbReference type="STRING" id="4565.A0A3B6H4A4"/>
<dbReference type="InterPro" id="IPR056594">
    <property type="entry name" value="AT5G49610-like_b-prop"/>
</dbReference>
<proteinExistence type="predicted"/>